<reference evidence="1" key="1">
    <citation type="journal article" date="2015" name="Nature">
        <title>Complex archaea that bridge the gap between prokaryotes and eukaryotes.</title>
        <authorList>
            <person name="Spang A."/>
            <person name="Saw J.H."/>
            <person name="Jorgensen S.L."/>
            <person name="Zaremba-Niedzwiedzka K."/>
            <person name="Martijn J."/>
            <person name="Lind A.E."/>
            <person name="van Eijk R."/>
            <person name="Schleper C."/>
            <person name="Guy L."/>
            <person name="Ettema T.J."/>
        </authorList>
    </citation>
    <scope>NUCLEOTIDE SEQUENCE</scope>
</reference>
<organism evidence="1">
    <name type="scientific">marine sediment metagenome</name>
    <dbReference type="NCBI Taxonomy" id="412755"/>
    <lineage>
        <taxon>unclassified sequences</taxon>
        <taxon>metagenomes</taxon>
        <taxon>ecological metagenomes</taxon>
    </lineage>
</organism>
<accession>A0A0F8YWF5</accession>
<comment type="caution">
    <text evidence="1">The sequence shown here is derived from an EMBL/GenBank/DDBJ whole genome shotgun (WGS) entry which is preliminary data.</text>
</comment>
<proteinExistence type="predicted"/>
<name>A0A0F8YWF5_9ZZZZ</name>
<sequence>MSYITILFAFIFGFYFGSSSQRREDKEKMRSALSTFQKKEKYKIIQKRQPIPFEEETIRTLNKENGNP</sequence>
<gene>
    <name evidence="1" type="ORF">LCGC14_2770210</name>
</gene>
<dbReference type="AlphaFoldDB" id="A0A0F8YWF5"/>
<dbReference type="EMBL" id="LAZR01051166">
    <property type="protein sequence ID" value="KKK85743.1"/>
    <property type="molecule type" value="Genomic_DNA"/>
</dbReference>
<protein>
    <submittedName>
        <fullName evidence="1">Uncharacterized protein</fullName>
    </submittedName>
</protein>
<evidence type="ECO:0000313" key="1">
    <source>
        <dbReference type="EMBL" id="KKK85743.1"/>
    </source>
</evidence>